<dbReference type="RefSeq" id="WP_107663874.1">
    <property type="nucleotide sequence ID" value="NZ_PZKG01000039.1"/>
</dbReference>
<gene>
    <name evidence="3" type="ORF">C5F48_10570</name>
</gene>
<organism evidence="3 4">
    <name type="scientific">Cereibacter changlensis JA139</name>
    <dbReference type="NCBI Taxonomy" id="1188249"/>
    <lineage>
        <taxon>Bacteria</taxon>
        <taxon>Pseudomonadati</taxon>
        <taxon>Pseudomonadota</taxon>
        <taxon>Alphaproteobacteria</taxon>
        <taxon>Rhodobacterales</taxon>
        <taxon>Paracoccaceae</taxon>
        <taxon>Cereibacter</taxon>
    </lineage>
</organism>
<comment type="caution">
    <text evidence="3">The sequence shown here is derived from an EMBL/GenBank/DDBJ whole genome shotgun (WGS) entry which is preliminary data.</text>
</comment>
<evidence type="ECO:0000256" key="2">
    <source>
        <dbReference type="SAM" id="Phobius"/>
    </source>
</evidence>
<keyword evidence="2" id="KW-0812">Transmembrane</keyword>
<keyword evidence="4" id="KW-1185">Reference proteome</keyword>
<feature type="transmembrane region" description="Helical" evidence="2">
    <location>
        <begin position="55"/>
        <end position="76"/>
    </location>
</feature>
<dbReference type="InterPro" id="IPR008523">
    <property type="entry name" value="DUF805"/>
</dbReference>
<dbReference type="AlphaFoldDB" id="A0A2T4JV28"/>
<evidence type="ECO:0000313" key="4">
    <source>
        <dbReference type="Proteomes" id="UP000241010"/>
    </source>
</evidence>
<proteinExistence type="predicted"/>
<accession>A0A2T4JV28</accession>
<feature type="region of interest" description="Disordered" evidence="1">
    <location>
        <begin position="112"/>
        <end position="133"/>
    </location>
</feature>
<keyword evidence="2" id="KW-1133">Transmembrane helix</keyword>
<dbReference type="EMBL" id="PZKG01000039">
    <property type="protein sequence ID" value="PTE21778.1"/>
    <property type="molecule type" value="Genomic_DNA"/>
</dbReference>
<name>A0A2T4JV28_9RHOB</name>
<feature type="transmembrane region" description="Helical" evidence="2">
    <location>
        <begin position="26"/>
        <end position="43"/>
    </location>
</feature>
<feature type="transmembrane region" description="Helical" evidence="2">
    <location>
        <begin position="88"/>
        <end position="107"/>
    </location>
</feature>
<reference evidence="3 4" key="1">
    <citation type="submission" date="2018-03" db="EMBL/GenBank/DDBJ databases">
        <title>Cereibacter changlensis.</title>
        <authorList>
            <person name="Meyer T.E."/>
            <person name="Miller S."/>
            <person name="Lodha T."/>
            <person name="Gandham S."/>
            <person name="Chintalapati S."/>
            <person name="Chintalapati V.R."/>
        </authorList>
    </citation>
    <scope>NUCLEOTIDE SEQUENCE [LARGE SCALE GENOMIC DNA]</scope>
    <source>
        <strain evidence="3 4">JA139</strain>
    </source>
</reference>
<dbReference type="Pfam" id="PF05656">
    <property type="entry name" value="DUF805"/>
    <property type="match status" value="1"/>
</dbReference>
<sequence>MDLLTAVGRCLLRSFRICGRARRAELWWFVLFAALALLLAHLIETAMTAEPLLGPPGLLSLLLGAALLPATISAAIRRLHDLGKDGRWLWIAVVPVLGWVLLLWWFTTESEPRRNRYGPDPLDPEEPPQRLTR</sequence>
<keyword evidence="2" id="KW-0472">Membrane</keyword>
<dbReference type="Proteomes" id="UP000241010">
    <property type="component" value="Unassembled WGS sequence"/>
</dbReference>
<evidence type="ECO:0000313" key="3">
    <source>
        <dbReference type="EMBL" id="PTE21778.1"/>
    </source>
</evidence>
<protein>
    <submittedName>
        <fullName evidence="3">DUF805 domain-containing protein</fullName>
    </submittedName>
</protein>
<evidence type="ECO:0000256" key="1">
    <source>
        <dbReference type="SAM" id="MobiDB-lite"/>
    </source>
</evidence>
<dbReference type="PANTHER" id="PTHR34980">
    <property type="entry name" value="INNER MEMBRANE PROTEIN-RELATED-RELATED"/>
    <property type="match status" value="1"/>
</dbReference>
<dbReference type="GO" id="GO:0005886">
    <property type="term" value="C:plasma membrane"/>
    <property type="evidence" value="ECO:0007669"/>
    <property type="project" value="TreeGrafter"/>
</dbReference>